<keyword evidence="2" id="KW-0413">Isomerase</keyword>
<dbReference type="OrthoDB" id="75169at2759"/>
<gene>
    <name evidence="5" type="primary">11429568</name>
    <name evidence="4" type="ordered locus">MTR_1g072490</name>
</gene>
<reference evidence="4 6" key="1">
    <citation type="journal article" date="2011" name="Nature">
        <title>The Medicago genome provides insight into the evolution of rhizobial symbioses.</title>
        <authorList>
            <person name="Young N.D."/>
            <person name="Debelle F."/>
            <person name="Oldroyd G.E."/>
            <person name="Geurts R."/>
            <person name="Cannon S.B."/>
            <person name="Udvardi M.K."/>
            <person name="Benedito V.A."/>
            <person name="Mayer K.F."/>
            <person name="Gouzy J."/>
            <person name="Schoof H."/>
            <person name="Van de Peer Y."/>
            <person name="Proost S."/>
            <person name="Cook D.R."/>
            <person name="Meyers B.C."/>
            <person name="Spannagl M."/>
            <person name="Cheung F."/>
            <person name="De Mita S."/>
            <person name="Krishnakumar V."/>
            <person name="Gundlach H."/>
            <person name="Zhou S."/>
            <person name="Mudge J."/>
            <person name="Bharti A.K."/>
            <person name="Murray J.D."/>
            <person name="Naoumkina M.A."/>
            <person name="Rosen B."/>
            <person name="Silverstein K.A."/>
            <person name="Tang H."/>
            <person name="Rombauts S."/>
            <person name="Zhao P.X."/>
            <person name="Zhou P."/>
            <person name="Barbe V."/>
            <person name="Bardou P."/>
            <person name="Bechner M."/>
            <person name="Bellec A."/>
            <person name="Berger A."/>
            <person name="Berges H."/>
            <person name="Bidwell S."/>
            <person name="Bisseling T."/>
            <person name="Choisne N."/>
            <person name="Couloux A."/>
            <person name="Denny R."/>
            <person name="Deshpande S."/>
            <person name="Dai X."/>
            <person name="Doyle J.J."/>
            <person name="Dudez A.M."/>
            <person name="Farmer A.D."/>
            <person name="Fouteau S."/>
            <person name="Franken C."/>
            <person name="Gibelin C."/>
            <person name="Gish J."/>
            <person name="Goldstein S."/>
            <person name="Gonzalez A.J."/>
            <person name="Green P.J."/>
            <person name="Hallab A."/>
            <person name="Hartog M."/>
            <person name="Hua A."/>
            <person name="Humphray S.J."/>
            <person name="Jeong D.H."/>
            <person name="Jing Y."/>
            <person name="Jocker A."/>
            <person name="Kenton S.M."/>
            <person name="Kim D.J."/>
            <person name="Klee K."/>
            <person name="Lai H."/>
            <person name="Lang C."/>
            <person name="Lin S."/>
            <person name="Macmil S.L."/>
            <person name="Magdelenat G."/>
            <person name="Matthews L."/>
            <person name="McCorrison J."/>
            <person name="Monaghan E.L."/>
            <person name="Mun J.H."/>
            <person name="Najar F.Z."/>
            <person name="Nicholson C."/>
            <person name="Noirot C."/>
            <person name="O'Bleness M."/>
            <person name="Paule C.R."/>
            <person name="Poulain J."/>
            <person name="Prion F."/>
            <person name="Qin B."/>
            <person name="Qu C."/>
            <person name="Retzel E.F."/>
            <person name="Riddle C."/>
            <person name="Sallet E."/>
            <person name="Samain S."/>
            <person name="Samson N."/>
            <person name="Sanders I."/>
            <person name="Saurat O."/>
            <person name="Scarpelli C."/>
            <person name="Schiex T."/>
            <person name="Segurens B."/>
            <person name="Severin A.J."/>
            <person name="Sherrier D.J."/>
            <person name="Shi R."/>
            <person name="Sims S."/>
            <person name="Singer S.R."/>
            <person name="Sinharoy S."/>
            <person name="Sterck L."/>
            <person name="Viollet A."/>
            <person name="Wang B.B."/>
            <person name="Wang K."/>
            <person name="Wang M."/>
            <person name="Wang X."/>
            <person name="Warfsmann J."/>
            <person name="Weissenbach J."/>
            <person name="White D.D."/>
            <person name="White J.D."/>
            <person name="Wiley G.B."/>
            <person name="Wincker P."/>
            <person name="Xing Y."/>
            <person name="Yang L."/>
            <person name="Yao Z."/>
            <person name="Ying F."/>
            <person name="Zhai J."/>
            <person name="Zhou L."/>
            <person name="Zuber A."/>
            <person name="Denarie J."/>
            <person name="Dixon R.A."/>
            <person name="May G.D."/>
            <person name="Schwartz D.C."/>
            <person name="Rogers J."/>
            <person name="Quetier F."/>
            <person name="Town C.D."/>
            <person name="Roe B.A."/>
        </authorList>
    </citation>
    <scope>NUCLEOTIDE SEQUENCE [LARGE SCALE GENOMIC DNA]</scope>
    <source>
        <strain evidence="4">A17</strain>
        <strain evidence="5 6">cv. Jemalong A17</strain>
    </source>
</reference>
<evidence type="ECO:0000313" key="5">
    <source>
        <dbReference type="EnsemblPlants" id="AES60924"/>
    </source>
</evidence>
<proteinExistence type="inferred from homology"/>
<evidence type="ECO:0000256" key="1">
    <source>
        <dbReference type="ARBA" id="ARBA00008270"/>
    </source>
</evidence>
<reference evidence="4 6" key="2">
    <citation type="journal article" date="2014" name="BMC Genomics">
        <title>An improved genome release (version Mt4.0) for the model legume Medicago truncatula.</title>
        <authorList>
            <person name="Tang H."/>
            <person name="Krishnakumar V."/>
            <person name="Bidwell S."/>
            <person name="Rosen B."/>
            <person name="Chan A."/>
            <person name="Zhou S."/>
            <person name="Gentzbittel L."/>
            <person name="Childs K.L."/>
            <person name="Yandell M."/>
            <person name="Gundlach H."/>
            <person name="Mayer K.F."/>
            <person name="Schwartz D.C."/>
            <person name="Town C.D."/>
        </authorList>
    </citation>
    <scope>GENOME REANNOTATION</scope>
    <source>
        <strain evidence="5 6">cv. Jemalong A17</strain>
    </source>
</reference>
<comment type="similarity">
    <text evidence="1">Belongs to the PhzF family.</text>
</comment>
<dbReference type="ExpressionAtlas" id="G7IEF5">
    <property type="expression patterns" value="differential"/>
</dbReference>
<sequence>MAKKHVKYYVVDAFTDSAFKGNPAAVCLLEEDKDDEWLQSVAAEFNISETCYLTSIHGTSIPRFGLRWFTPVVEVNLCGHATLAAAHTLFSSGLVDKNVIEFVTLSGVLTVRKIPSMDVTGVPNLLNSEAAAGFYIEMDFPAYPVAEFNSDDTSLISEATNGASIIDIKKTGEDLLVVVASGKNVTEIQPQLDAIAKLPGRGLIVTGIAPPESGFDFYSRFFAPKFGINEVSG</sequence>
<protein>
    <submittedName>
        <fullName evidence="4">Phenazine biosynthesis PhzC/PhzF family protein</fullName>
    </submittedName>
</protein>
<dbReference type="InterPro" id="IPR003719">
    <property type="entry name" value="Phenazine_PhzF-like"/>
</dbReference>
<dbReference type="PIRSF" id="PIRSF016184">
    <property type="entry name" value="PhzC_PhzF"/>
    <property type="match status" value="1"/>
</dbReference>
<keyword evidence="6" id="KW-1185">Reference proteome</keyword>
<accession>A0A0C3UP87</accession>
<dbReference type="GO" id="GO:0016853">
    <property type="term" value="F:isomerase activity"/>
    <property type="evidence" value="ECO:0007669"/>
    <property type="project" value="UniProtKB-KW"/>
</dbReference>
<dbReference type="PANTHER" id="PTHR13774:SF17">
    <property type="entry name" value="PHENAZINE BIOSYNTHESIS-LIKE DOMAIN-CONTAINING PROTEIN"/>
    <property type="match status" value="1"/>
</dbReference>
<dbReference type="HOGENOM" id="CLU_048756_2_3_1"/>
<dbReference type="SUPFAM" id="SSF54506">
    <property type="entry name" value="Diaminopimelate epimerase-like"/>
    <property type="match status" value="1"/>
</dbReference>
<evidence type="ECO:0000256" key="2">
    <source>
        <dbReference type="ARBA" id="ARBA00023235"/>
    </source>
</evidence>
<dbReference type="EMBL" id="CM001217">
    <property type="protein sequence ID" value="AES60924.2"/>
    <property type="molecule type" value="Genomic_DNA"/>
</dbReference>
<dbReference type="Proteomes" id="UP000002051">
    <property type="component" value="Unassembled WGS sequence"/>
</dbReference>
<name>G7IEF5_MEDTR</name>
<dbReference type="Gene3D" id="3.10.310.10">
    <property type="entry name" value="Diaminopimelate Epimerase, Chain A, domain 1"/>
    <property type="match status" value="2"/>
</dbReference>
<evidence type="ECO:0000256" key="3">
    <source>
        <dbReference type="PIRSR" id="PIRSR016184-1"/>
    </source>
</evidence>
<evidence type="ECO:0000313" key="6">
    <source>
        <dbReference type="Proteomes" id="UP000002051"/>
    </source>
</evidence>
<dbReference type="AlphaFoldDB" id="G7IEF5"/>
<dbReference type="Pfam" id="PF02567">
    <property type="entry name" value="PhzC-PhzF"/>
    <property type="match status" value="1"/>
</dbReference>
<reference evidence="5" key="3">
    <citation type="submission" date="2015-04" db="UniProtKB">
        <authorList>
            <consortium name="EnsemblPlants"/>
        </authorList>
    </citation>
    <scope>IDENTIFICATION</scope>
    <source>
        <strain evidence="5">cv. Jemalong A17</strain>
    </source>
</reference>
<organism evidence="4 6">
    <name type="scientific">Medicago truncatula</name>
    <name type="common">Barrel medic</name>
    <name type="synonym">Medicago tribuloides</name>
    <dbReference type="NCBI Taxonomy" id="3880"/>
    <lineage>
        <taxon>Eukaryota</taxon>
        <taxon>Viridiplantae</taxon>
        <taxon>Streptophyta</taxon>
        <taxon>Embryophyta</taxon>
        <taxon>Tracheophyta</taxon>
        <taxon>Spermatophyta</taxon>
        <taxon>Magnoliopsida</taxon>
        <taxon>eudicotyledons</taxon>
        <taxon>Gunneridae</taxon>
        <taxon>Pentapetalae</taxon>
        <taxon>rosids</taxon>
        <taxon>fabids</taxon>
        <taxon>Fabales</taxon>
        <taxon>Fabaceae</taxon>
        <taxon>Papilionoideae</taxon>
        <taxon>50 kb inversion clade</taxon>
        <taxon>NPAAA clade</taxon>
        <taxon>Hologalegina</taxon>
        <taxon>IRL clade</taxon>
        <taxon>Trifolieae</taxon>
        <taxon>Medicago</taxon>
    </lineage>
</organism>
<dbReference type="PANTHER" id="PTHR13774">
    <property type="entry name" value="PHENAZINE BIOSYNTHESIS PROTEIN"/>
    <property type="match status" value="1"/>
</dbReference>
<feature type="active site" evidence="3">
    <location>
        <position position="49"/>
    </location>
</feature>
<evidence type="ECO:0000313" key="4">
    <source>
        <dbReference type="EMBL" id="AES60924.2"/>
    </source>
</evidence>
<accession>G7IEF5</accession>
<dbReference type="EnsemblPlants" id="AES60924">
    <property type="protein sequence ID" value="AES60924"/>
    <property type="gene ID" value="MTR_1g072490"/>
</dbReference>
<dbReference type="NCBIfam" id="TIGR00654">
    <property type="entry name" value="PhzF_family"/>
    <property type="match status" value="1"/>
</dbReference>